<organism evidence="3 4">
    <name type="scientific">Mythimna separata entomopoxvirus 'L'</name>
    <dbReference type="NCBI Taxonomy" id="1293572"/>
    <lineage>
        <taxon>Viruses</taxon>
        <taxon>Varidnaviria</taxon>
        <taxon>Bamfordvirae</taxon>
        <taxon>Nucleocytoviricota</taxon>
        <taxon>Pokkesviricetes</taxon>
        <taxon>Chitovirales</taxon>
        <taxon>Poxviridae</taxon>
        <taxon>Entomopoxvirinae</taxon>
        <taxon>Betaentomopoxvirus</taxon>
        <taxon>Betaentomopoxvirus mseparata</taxon>
        <taxon>Mythimna separata entomopoxvirus</taxon>
    </lineage>
</organism>
<dbReference type="KEGG" id="vg:15613777"/>
<keyword evidence="2" id="KW-0812">Transmembrane</keyword>
<evidence type="ECO:0000313" key="3">
    <source>
        <dbReference type="EMBL" id="CCU56353.1"/>
    </source>
</evidence>
<dbReference type="PRINTS" id="PR01217">
    <property type="entry name" value="PRICHEXTENSN"/>
</dbReference>
<dbReference type="Proteomes" id="UP000792671">
    <property type="component" value="Genome"/>
</dbReference>
<proteinExistence type="predicted"/>
<feature type="compositionally biased region" description="Pro residues" evidence="1">
    <location>
        <begin position="158"/>
        <end position="207"/>
    </location>
</feature>
<evidence type="ECO:0000313" key="4">
    <source>
        <dbReference type="Proteomes" id="UP000792671"/>
    </source>
</evidence>
<keyword evidence="2" id="KW-1133">Transmembrane helix</keyword>
<feature type="transmembrane region" description="Helical" evidence="2">
    <location>
        <begin position="222"/>
        <end position="241"/>
    </location>
</feature>
<dbReference type="GeneID" id="15613777"/>
<feature type="region of interest" description="Disordered" evidence="1">
    <location>
        <begin position="154"/>
        <end position="215"/>
    </location>
</feature>
<evidence type="ECO:0000256" key="2">
    <source>
        <dbReference type="SAM" id="Phobius"/>
    </source>
</evidence>
<reference evidence="3 4" key="1">
    <citation type="journal article" date="2013" name="J. Virol.">
        <title>New Insights into the Evolution of Entomopoxvirinae from the Complete Genome Sequences of Four Entomopoxviruses Infecting Adoxophyes honmai, Choristoneura biennis, Choristoneura rosaceana, and Mythimna separata.</title>
        <authorList>
            <person name="Theze J."/>
            <person name="Takatsuka J."/>
            <person name="Li Z."/>
            <person name="Gallais J."/>
            <person name="Doucet D."/>
            <person name="Arif B."/>
            <person name="Nakai M."/>
            <person name="Herniou E.A."/>
        </authorList>
    </citation>
    <scope>NUCLEOTIDE SEQUENCE [LARGE SCALE GENOMIC DNA]</scope>
</reference>
<sequence length="256" mass="29312">MNYLTDNDVIILRGIPNSDTITIEFDSILKICTIKTAYKPEGYNLNRYNSVLLQFIDLDNIMKYDLRVTGVYPLNKTICKIPYSGNDKIEIILKYNPNLMLYNKSTDSFRRFNFQHYIINIIDTTIIFNYKQFGRNFKTNRFYSINGINEGVITSEPSEPPLDPPAPPPIPPPITPPPITPPITPPPTPPITPPPTPPITPPPTPPESEPDSESEEKKTYDYIKIYVIIFILIIILYYLIFNGVSNRLDNLYINVI</sequence>
<evidence type="ECO:0000256" key="1">
    <source>
        <dbReference type="SAM" id="MobiDB-lite"/>
    </source>
</evidence>
<dbReference type="EMBL" id="HF679134">
    <property type="protein sequence ID" value="CCU56353.1"/>
    <property type="molecule type" value="Genomic_DNA"/>
</dbReference>
<name>A0A916KQ83_9POXV</name>
<protein>
    <submittedName>
        <fullName evidence="3">Uncharacterized protein</fullName>
    </submittedName>
</protein>
<gene>
    <name evidence="3" type="ORF">MYSEV_155</name>
</gene>
<keyword evidence="2" id="KW-0472">Membrane</keyword>
<dbReference type="RefSeq" id="YP_008003672.1">
    <property type="nucleotide sequence ID" value="NC_021246.1"/>
</dbReference>
<keyword evidence="4" id="KW-1185">Reference proteome</keyword>
<accession>A0A916KQ83</accession>